<evidence type="ECO:0000313" key="2">
    <source>
        <dbReference type="Proteomes" id="UP000323439"/>
    </source>
</evidence>
<dbReference type="EMBL" id="FMXB01000005">
    <property type="protein sequence ID" value="SDA48670.1"/>
    <property type="molecule type" value="Genomic_DNA"/>
</dbReference>
<dbReference type="RefSeq" id="WP_149731441.1">
    <property type="nucleotide sequence ID" value="NZ_FMXB01000005.1"/>
</dbReference>
<keyword evidence="2" id="KW-1185">Reference proteome</keyword>
<name>A0A1G5VS02_9EURY</name>
<evidence type="ECO:0000313" key="1">
    <source>
        <dbReference type="EMBL" id="SDA48670.1"/>
    </source>
</evidence>
<reference evidence="1 2" key="1">
    <citation type="submission" date="2016-10" db="EMBL/GenBank/DDBJ databases">
        <authorList>
            <person name="Varghese N."/>
            <person name="Submissions S."/>
        </authorList>
    </citation>
    <scope>NUCLEOTIDE SEQUENCE [LARGE SCALE GENOMIC DNA]</scope>
    <source>
        <strain evidence="1 2">DSM 16643</strain>
    </source>
</reference>
<sequence>MENIITVEGSRKELDEFIEKHYMEDGRIDFSTFESDYSYLNQIYDVNLISEFRFAHLQELYFTPKQRPSMISIYYIGNREGPGLFYSLLDMYPNLKFNYYAYFDEAEDSWWIDCDGEEHYISERWPSIEDFCDEFGFEYLDDDEENW</sequence>
<protein>
    <submittedName>
        <fullName evidence="1">Uncharacterized protein</fullName>
    </submittedName>
</protein>
<accession>A0A1G5VS02</accession>
<gene>
    <name evidence="1" type="ORF">SAMN02910315_00834</name>
</gene>
<organism evidence="1 2">
    <name type="scientific">Methanobrevibacter millerae</name>
    <dbReference type="NCBI Taxonomy" id="230361"/>
    <lineage>
        <taxon>Archaea</taxon>
        <taxon>Methanobacteriati</taxon>
        <taxon>Methanobacteriota</taxon>
        <taxon>Methanomada group</taxon>
        <taxon>Methanobacteria</taxon>
        <taxon>Methanobacteriales</taxon>
        <taxon>Methanobacteriaceae</taxon>
        <taxon>Methanobrevibacter</taxon>
    </lineage>
</organism>
<proteinExistence type="predicted"/>
<dbReference type="AlphaFoldDB" id="A0A1G5VS02"/>
<dbReference type="Proteomes" id="UP000323439">
    <property type="component" value="Unassembled WGS sequence"/>
</dbReference>